<sequence length="415" mass="45258">MATAAARTPEILPARPQLNLPREPWKFTNLQRVVDTLACTELCTTIGCLEAALPVVSGPQYVFHNGALAENLSGSAILAHGVTLHTTTTDDVLSRSLDALDTLPLTAGVTHTFKVTGKGKLPLHLIHVASGEPSTSRFRIELEAGAELTLIEHQVAAPHFTTWQNLSVEVVLAEGAILTHSVQQTLPATCVLSRRTFVKLADTATYTATTFQSGGTFSRIETHAELASNTSFRHIGLSLARREQHHDCTLHVHHTGTANSTHIRQRNLIDDKAHAVFQGKFHVDQAAQKTDAYMHCHNLLLNDTARASHKPELEIYADDVKCSHGAATGGLNANQLFYLEARGFMPAQATSLLTEGFVNEFIDEFPEVLQKNMGAALFAWQTNTVDTSDPTPDFGMDAIRRETNLPLTPEIIIES</sequence>
<dbReference type="InterPro" id="IPR037284">
    <property type="entry name" value="SUF_FeS_clus_asmbl_SufBD_sf"/>
</dbReference>
<protein>
    <submittedName>
        <fullName evidence="2">Fe-S cluster assembly protein SufD</fullName>
    </submittedName>
</protein>
<comment type="caution">
    <text evidence="2">The sequence shown here is derived from an EMBL/GenBank/DDBJ whole genome shotgun (WGS) entry which is preliminary data.</text>
</comment>
<name>A0A6N4R5J4_BLAVI</name>
<dbReference type="PANTHER" id="PTHR43575">
    <property type="entry name" value="PROTEIN ABCI7, CHLOROPLASTIC"/>
    <property type="match status" value="1"/>
</dbReference>
<proteinExistence type="predicted"/>
<dbReference type="SUPFAM" id="SSF101960">
    <property type="entry name" value="Stabilizer of iron transporter SufD"/>
    <property type="match status" value="1"/>
</dbReference>
<evidence type="ECO:0000313" key="2">
    <source>
        <dbReference type="EMBL" id="TKW60833.1"/>
    </source>
</evidence>
<reference evidence="2 3" key="1">
    <citation type="journal article" date="2017" name="Nat. Commun.">
        <title>In situ click chemistry generation of cyclooxygenase-2 inhibitors.</title>
        <authorList>
            <person name="Bhardwaj A."/>
            <person name="Kaur J."/>
            <person name="Wuest M."/>
            <person name="Wuest F."/>
        </authorList>
    </citation>
    <scope>NUCLEOTIDE SEQUENCE [LARGE SCALE GENOMIC DNA]</scope>
    <source>
        <strain evidence="2">S2_018_000_R2_106</strain>
    </source>
</reference>
<accession>A0A6N4R5J4</accession>
<dbReference type="InterPro" id="IPR011542">
    <property type="entry name" value="SUF_FeS_clus_asmbl_SufD"/>
</dbReference>
<dbReference type="Pfam" id="PF01458">
    <property type="entry name" value="SUFBD_core"/>
    <property type="match status" value="1"/>
</dbReference>
<evidence type="ECO:0000313" key="3">
    <source>
        <dbReference type="Proteomes" id="UP000320948"/>
    </source>
</evidence>
<dbReference type="PANTHER" id="PTHR43575:SF1">
    <property type="entry name" value="PROTEIN ABCI7, CHLOROPLASTIC"/>
    <property type="match status" value="1"/>
</dbReference>
<dbReference type="EMBL" id="VAFM01000002">
    <property type="protein sequence ID" value="TKW60833.1"/>
    <property type="molecule type" value="Genomic_DNA"/>
</dbReference>
<feature type="domain" description="SUF system FeS cluster assembly SufBD core" evidence="1">
    <location>
        <begin position="131"/>
        <end position="357"/>
    </location>
</feature>
<dbReference type="InterPro" id="IPR055346">
    <property type="entry name" value="Fe-S_cluster_assembly_SufBD"/>
</dbReference>
<evidence type="ECO:0000259" key="1">
    <source>
        <dbReference type="Pfam" id="PF01458"/>
    </source>
</evidence>
<gene>
    <name evidence="2" type="primary">sufD</name>
    <name evidence="2" type="ORF">DI628_08060</name>
</gene>
<dbReference type="AlphaFoldDB" id="A0A6N4R5J4"/>
<dbReference type="NCBIfam" id="TIGR01981">
    <property type="entry name" value="sufD"/>
    <property type="match status" value="1"/>
</dbReference>
<dbReference type="GO" id="GO:0016226">
    <property type="term" value="P:iron-sulfur cluster assembly"/>
    <property type="evidence" value="ECO:0007669"/>
    <property type="project" value="InterPro"/>
</dbReference>
<dbReference type="Proteomes" id="UP000320948">
    <property type="component" value="Unassembled WGS sequence"/>
</dbReference>
<organism evidence="2 3">
    <name type="scientific">Blastochloris viridis</name>
    <name type="common">Rhodopseudomonas viridis</name>
    <dbReference type="NCBI Taxonomy" id="1079"/>
    <lineage>
        <taxon>Bacteria</taxon>
        <taxon>Pseudomonadati</taxon>
        <taxon>Pseudomonadota</taxon>
        <taxon>Alphaproteobacteria</taxon>
        <taxon>Hyphomicrobiales</taxon>
        <taxon>Blastochloridaceae</taxon>
        <taxon>Blastochloris</taxon>
    </lineage>
</organism>
<dbReference type="InterPro" id="IPR000825">
    <property type="entry name" value="SUF_FeS_clus_asmbl_SufBD_core"/>
</dbReference>